<organism evidence="1 2">
    <name type="scientific">Candidatus Epulonipiscium fishelsonii</name>
    <dbReference type="NCBI Taxonomy" id="77094"/>
    <lineage>
        <taxon>Bacteria</taxon>
        <taxon>Bacillati</taxon>
        <taxon>Bacillota</taxon>
        <taxon>Clostridia</taxon>
        <taxon>Lachnospirales</taxon>
        <taxon>Lachnospiraceae</taxon>
        <taxon>Candidatus Epulonipiscium</taxon>
    </lineage>
</organism>
<protein>
    <submittedName>
        <fullName evidence="1">Uncharacterized protein</fullName>
    </submittedName>
</protein>
<reference evidence="1" key="1">
    <citation type="submission" date="2016-08" db="EMBL/GenBank/DDBJ databases">
        <authorList>
            <person name="Ngugi D.K."/>
            <person name="Miyake S."/>
            <person name="Stingl U."/>
        </authorList>
    </citation>
    <scope>NUCLEOTIDE SEQUENCE</scope>
    <source>
        <strain evidence="1">SCG-D08WGA-EpuloA1</strain>
    </source>
</reference>
<keyword evidence="2" id="KW-1185">Reference proteome</keyword>
<dbReference type="EMBL" id="LJHD01000218">
    <property type="protein sequence ID" value="ONI41447.1"/>
    <property type="molecule type" value="Genomic_DNA"/>
</dbReference>
<name>A0ACC8XEN9_9FIRM</name>
<sequence>MKKKASEHYKNSTKTTIWKKITELGNEVIICLKSKKLKLYETYNDRTEKWLNLFLKNELDETDPVFKEVLKFYNNCKAKPEVKDMLKAQIQRCSLAK</sequence>
<gene>
    <name evidence="1" type="ORF">AN640_07960</name>
</gene>
<evidence type="ECO:0000313" key="1">
    <source>
        <dbReference type="EMBL" id="ONI41447.1"/>
    </source>
</evidence>
<evidence type="ECO:0000313" key="2">
    <source>
        <dbReference type="Proteomes" id="UP000188637"/>
    </source>
</evidence>
<accession>A0ACC8XEN9</accession>
<dbReference type="Proteomes" id="UP000188637">
    <property type="component" value="Unassembled WGS sequence"/>
</dbReference>
<comment type="caution">
    <text evidence="1">The sequence shown here is derived from an EMBL/GenBank/DDBJ whole genome shotgun (WGS) entry which is preliminary data.</text>
</comment>
<proteinExistence type="predicted"/>